<dbReference type="PANTHER" id="PTHR41335:SF1">
    <property type="entry name" value="MEMBRANE PROTEIN"/>
    <property type="match status" value="1"/>
</dbReference>
<dbReference type="EMBL" id="VTPS01000001">
    <property type="protein sequence ID" value="TZE83507.1"/>
    <property type="molecule type" value="Genomic_DNA"/>
</dbReference>
<feature type="domain" description="Lipopolysaccharide assembly protein A" evidence="7">
    <location>
        <begin position="24"/>
        <end position="86"/>
    </location>
</feature>
<evidence type="ECO:0000313" key="9">
    <source>
        <dbReference type="Proteomes" id="UP000322976"/>
    </source>
</evidence>
<evidence type="ECO:0000256" key="5">
    <source>
        <dbReference type="SAM" id="MobiDB-lite"/>
    </source>
</evidence>
<evidence type="ECO:0000259" key="7">
    <source>
        <dbReference type="Pfam" id="PF06305"/>
    </source>
</evidence>
<sequence length="129" mass="14295">MKGQYYIILVLIFAILVSIFAISNAAPVDINFLYWHYTISQALVILLSAATGAVAIGIVGVFGQVSHGIKVRGLNNRIKNLEKENEELRVQLQGLQREIEAATGRDTHVSKDEDESNNQTYGKEHPNES</sequence>
<accession>A0A5D8QGH5</accession>
<keyword evidence="1" id="KW-1003">Cell membrane</keyword>
<dbReference type="Proteomes" id="UP000322976">
    <property type="component" value="Unassembled WGS sequence"/>
</dbReference>
<keyword evidence="4 6" id="KW-0472">Membrane</keyword>
<dbReference type="RefSeq" id="WP_149544125.1">
    <property type="nucleotide sequence ID" value="NZ_VTPS01000001.1"/>
</dbReference>
<name>A0A5D8QGH5_9THEO</name>
<keyword evidence="2 6" id="KW-0812">Transmembrane</keyword>
<feature type="transmembrane region" description="Helical" evidence="6">
    <location>
        <begin position="41"/>
        <end position="62"/>
    </location>
</feature>
<evidence type="ECO:0000256" key="1">
    <source>
        <dbReference type="ARBA" id="ARBA00022475"/>
    </source>
</evidence>
<keyword evidence="9" id="KW-1185">Reference proteome</keyword>
<feature type="region of interest" description="Disordered" evidence="5">
    <location>
        <begin position="100"/>
        <end position="129"/>
    </location>
</feature>
<evidence type="ECO:0000256" key="4">
    <source>
        <dbReference type="ARBA" id="ARBA00023136"/>
    </source>
</evidence>
<evidence type="ECO:0000256" key="3">
    <source>
        <dbReference type="ARBA" id="ARBA00022989"/>
    </source>
</evidence>
<reference evidence="8 9" key="1">
    <citation type="submission" date="2019-08" db="EMBL/GenBank/DDBJ databases">
        <title>Calorimonas adulescens gen. nov., sp. nov., an anaerobic thermophilic bacterium from Sakhalin hot spring.</title>
        <authorList>
            <person name="Khomyakova M.A."/>
            <person name="Merkel A.Y."/>
            <person name="Novikov A."/>
            <person name="Bonch-Osmolovskaya E.A."/>
            <person name="Slobodkin A.I."/>
        </authorList>
    </citation>
    <scope>NUCLEOTIDE SEQUENCE [LARGE SCALE GENOMIC DNA]</scope>
    <source>
        <strain evidence="8 9">A05MB</strain>
    </source>
</reference>
<comment type="caution">
    <text evidence="8">The sequence shown here is derived from an EMBL/GenBank/DDBJ whole genome shotgun (WGS) entry which is preliminary data.</text>
</comment>
<evidence type="ECO:0000313" key="8">
    <source>
        <dbReference type="EMBL" id="TZE83507.1"/>
    </source>
</evidence>
<protein>
    <submittedName>
        <fullName evidence="8">DUF1049 domain-containing protein</fullName>
    </submittedName>
</protein>
<keyword evidence="3 6" id="KW-1133">Transmembrane helix</keyword>
<feature type="compositionally biased region" description="Basic and acidic residues" evidence="5">
    <location>
        <begin position="100"/>
        <end position="111"/>
    </location>
</feature>
<dbReference type="PANTHER" id="PTHR41335">
    <property type="entry name" value="MEMBRANE PROTEIN-RELATED"/>
    <property type="match status" value="1"/>
</dbReference>
<dbReference type="AlphaFoldDB" id="A0A5D8QGH5"/>
<dbReference type="InterPro" id="IPR010445">
    <property type="entry name" value="LapA_dom"/>
</dbReference>
<organism evidence="8 9">
    <name type="scientific">Calorimonas adulescens</name>
    <dbReference type="NCBI Taxonomy" id="2606906"/>
    <lineage>
        <taxon>Bacteria</taxon>
        <taxon>Bacillati</taxon>
        <taxon>Bacillota</taxon>
        <taxon>Clostridia</taxon>
        <taxon>Thermoanaerobacterales</taxon>
        <taxon>Thermoanaerobacteraceae</taxon>
        <taxon>Calorimonas</taxon>
    </lineage>
</organism>
<evidence type="ECO:0000256" key="2">
    <source>
        <dbReference type="ARBA" id="ARBA00022692"/>
    </source>
</evidence>
<dbReference type="GO" id="GO:0005886">
    <property type="term" value="C:plasma membrane"/>
    <property type="evidence" value="ECO:0007669"/>
    <property type="project" value="InterPro"/>
</dbReference>
<gene>
    <name evidence="8" type="ORF">FWJ32_01080</name>
</gene>
<proteinExistence type="predicted"/>
<evidence type="ECO:0000256" key="6">
    <source>
        <dbReference type="SAM" id="Phobius"/>
    </source>
</evidence>
<dbReference type="Pfam" id="PF06305">
    <property type="entry name" value="LapA_dom"/>
    <property type="match status" value="1"/>
</dbReference>